<sequence>MSAERDKIVSILTSLHYPAGKKTEEYTFTLEAVDMFYYKRNIGAADIKLGFVDGAKDGGIDYIYSDEETLYLIQGKSSPSLSLEDVENALNKIAKAFTKFKDRKFDELNEAVKSALSNAYDDLTDDKNVELVLFTNTSFDKAARKKIDDISKNEILSKFSVSVYDKNDIDLQRAIEEESADLVTEGELLLELGDDKNANRLAFGDGKGIIVNVRASSLKTLYQKYNKHGLFSYNLREHIVQKSVDDAIDDTIRKERENFWYYNNGITIGCNDYSIDGYKLRLYGFSIINGAQTTTKIGKSNIVNEKNDFALTCKIVRADKSFGAEEDFISKISEASNSQKPIKSRDLKSNLKEQRIMQNKAANNGKYSLSIEIKRGVRPSNYKSVEKWQRVQNDYVGQLIYSCIFQRPGKARNSKNTMFSSKDVYQTIFHRNHDYNTLYDLVRLGDTYDTYVKKLAETAEGDDAIERLSMAKNAKLSVLAVLCYLLKKKRGAIKDRNSDGLHEDNIKGFLVSDYPGDDLDKLLESCFGFVIRELVRIYKQNESALKLTSYSNFLKSDQYYDDIILQSFDNLDEYDLEKIGQFMEVFSK</sequence>
<dbReference type="EMBL" id="FPBT01000058">
    <property type="protein sequence ID" value="SFU74317.1"/>
    <property type="molecule type" value="Genomic_DNA"/>
</dbReference>
<accession>A0A1I7IN27</accession>
<reference evidence="2 3" key="1">
    <citation type="submission" date="2016-10" db="EMBL/GenBank/DDBJ databases">
        <authorList>
            <person name="de Groot N.N."/>
        </authorList>
    </citation>
    <scope>NUCLEOTIDE SEQUENCE [LARGE SCALE GENOMIC DNA]</scope>
    <source>
        <strain evidence="2 3">KHGC13</strain>
    </source>
</reference>
<evidence type="ECO:0000259" key="1">
    <source>
        <dbReference type="Pfam" id="PF10592"/>
    </source>
</evidence>
<name>A0A1I7IN27_9FIRM</name>
<organism evidence="2 3">
    <name type="scientific">Eubacterium pyruvativorans</name>
    <dbReference type="NCBI Taxonomy" id="155865"/>
    <lineage>
        <taxon>Bacteria</taxon>
        <taxon>Bacillati</taxon>
        <taxon>Bacillota</taxon>
        <taxon>Clostridia</taxon>
        <taxon>Eubacteriales</taxon>
        <taxon>Eubacteriaceae</taxon>
        <taxon>Eubacterium</taxon>
    </lineage>
</organism>
<dbReference type="AlphaFoldDB" id="A0A1I7IN27"/>
<dbReference type="STRING" id="155865.SAMN05216515_1601"/>
<dbReference type="OrthoDB" id="9806213at2"/>
<keyword evidence="3" id="KW-1185">Reference proteome</keyword>
<dbReference type="InterPro" id="IPR018891">
    <property type="entry name" value="AIPR_C"/>
</dbReference>
<evidence type="ECO:0000313" key="3">
    <source>
        <dbReference type="Proteomes" id="UP000198817"/>
    </source>
</evidence>
<gene>
    <name evidence="2" type="ORF">SAMN05216508_1581</name>
</gene>
<evidence type="ECO:0000313" key="2">
    <source>
        <dbReference type="EMBL" id="SFU74317.1"/>
    </source>
</evidence>
<protein>
    <submittedName>
        <fullName evidence="2">AIPR protein</fullName>
    </submittedName>
</protein>
<dbReference type="RefSeq" id="WP_090472344.1">
    <property type="nucleotide sequence ID" value="NZ_FOWF01000060.1"/>
</dbReference>
<dbReference type="Pfam" id="PF10592">
    <property type="entry name" value="AIPR"/>
    <property type="match status" value="1"/>
</dbReference>
<dbReference type="Proteomes" id="UP000198817">
    <property type="component" value="Unassembled WGS sequence"/>
</dbReference>
<feature type="domain" description="Abortive phage infection protein C-terminal" evidence="1">
    <location>
        <begin position="232"/>
        <end position="494"/>
    </location>
</feature>
<proteinExistence type="predicted"/>